<dbReference type="Gene3D" id="3.60.40.10">
    <property type="entry name" value="PPM-type phosphatase domain"/>
    <property type="match status" value="1"/>
</dbReference>
<dbReference type="SUPFAM" id="SSF81606">
    <property type="entry name" value="PP2C-like"/>
    <property type="match status" value="1"/>
</dbReference>
<comment type="similarity">
    <text evidence="4">Belongs to the PP2C family.</text>
</comment>
<evidence type="ECO:0000256" key="2">
    <source>
        <dbReference type="ARBA" id="ARBA00022801"/>
    </source>
</evidence>
<feature type="compositionally biased region" description="Low complexity" evidence="5">
    <location>
        <begin position="451"/>
        <end position="460"/>
    </location>
</feature>
<dbReference type="GO" id="GO:0004722">
    <property type="term" value="F:protein serine/threonine phosphatase activity"/>
    <property type="evidence" value="ECO:0007669"/>
    <property type="project" value="InterPro"/>
</dbReference>
<feature type="region of interest" description="Disordered" evidence="5">
    <location>
        <begin position="58"/>
        <end position="94"/>
    </location>
</feature>
<feature type="compositionally biased region" description="Polar residues" evidence="5">
    <location>
        <begin position="58"/>
        <end position="79"/>
    </location>
</feature>
<dbReference type="Pfam" id="PF00481">
    <property type="entry name" value="PP2C"/>
    <property type="match status" value="1"/>
</dbReference>
<keyword evidence="2 4" id="KW-0378">Hydrolase</keyword>
<comment type="caution">
    <text evidence="7">The sequence shown here is derived from an EMBL/GenBank/DDBJ whole genome shotgun (WGS) entry which is preliminary data.</text>
</comment>
<gene>
    <name evidence="7" type="ORF">BWQ96_05752</name>
</gene>
<evidence type="ECO:0000313" key="8">
    <source>
        <dbReference type="Proteomes" id="UP000247409"/>
    </source>
</evidence>
<dbReference type="PROSITE" id="PS51746">
    <property type="entry name" value="PPM_2"/>
    <property type="match status" value="1"/>
</dbReference>
<dbReference type="InterPro" id="IPR000222">
    <property type="entry name" value="PP2C_BS"/>
</dbReference>
<dbReference type="PROSITE" id="PS01032">
    <property type="entry name" value="PPM_1"/>
    <property type="match status" value="1"/>
</dbReference>
<sequence>MPPPPMLEKLISAKNARKKSNPPQQQQPAPPVSAPPSRKKASIRRAFGGAANRTFLTSTPKSRLAATASNKTNQSSPVSLLSAAPNDATPSEQELHANDGTERLFHVSTDHAVGACSSAGWQLLQSPHSPSSVMRSRKANQDSYAVIAPFQHSLFVGVYDGHGAFGRAASQLVRDVVPDHLEKALGPASELSTLSAEQRRRRIVGAFSAAFSDAERALKDTSRQIDHAFSGTTATCALLDSEQLYVAWVGDSRAVLATRDSSGLHAVDVSWDQKPCRIDEKKRVRLAGARITRWKKNVGPQRVWLPDEWLPGLAMTRSIGDTILSKYGVVPTPELSVTRVGAQEQFVVLASDGVWEFMSSEEVVQLVDDMRSRSMSAEQAASALVSEAVRRWNIHEQVVDDTTAVVVYIRGSATDRRERGLREVLRTRRRQRVDPAVGIPMGVDADGRLHSFSPSNSSFNSHDDDE</sequence>
<dbReference type="EMBL" id="NBIV01000089">
    <property type="protein sequence ID" value="PXF44480.1"/>
    <property type="molecule type" value="Genomic_DNA"/>
</dbReference>
<name>A0A2V3ITN8_9FLOR</name>
<dbReference type="InterPro" id="IPR036457">
    <property type="entry name" value="PPM-type-like_dom_sf"/>
</dbReference>
<dbReference type="AlphaFoldDB" id="A0A2V3ITN8"/>
<feature type="region of interest" description="Disordered" evidence="5">
    <location>
        <begin position="13"/>
        <end position="42"/>
    </location>
</feature>
<organism evidence="7 8">
    <name type="scientific">Gracilariopsis chorda</name>
    <dbReference type="NCBI Taxonomy" id="448386"/>
    <lineage>
        <taxon>Eukaryota</taxon>
        <taxon>Rhodophyta</taxon>
        <taxon>Florideophyceae</taxon>
        <taxon>Rhodymeniophycidae</taxon>
        <taxon>Gracilariales</taxon>
        <taxon>Gracilariaceae</taxon>
        <taxon>Gracilariopsis</taxon>
    </lineage>
</organism>
<evidence type="ECO:0000256" key="4">
    <source>
        <dbReference type="RuleBase" id="RU003465"/>
    </source>
</evidence>
<evidence type="ECO:0000256" key="3">
    <source>
        <dbReference type="ARBA" id="ARBA00022912"/>
    </source>
</evidence>
<evidence type="ECO:0000313" key="7">
    <source>
        <dbReference type="EMBL" id="PXF44480.1"/>
    </source>
</evidence>
<accession>A0A2V3ITN8</accession>
<dbReference type="SMART" id="SM00332">
    <property type="entry name" value="PP2Cc"/>
    <property type="match status" value="1"/>
</dbReference>
<dbReference type="PANTHER" id="PTHR47992">
    <property type="entry name" value="PROTEIN PHOSPHATASE"/>
    <property type="match status" value="1"/>
</dbReference>
<dbReference type="Proteomes" id="UP000247409">
    <property type="component" value="Unassembled WGS sequence"/>
</dbReference>
<feature type="domain" description="PPM-type phosphatase" evidence="6">
    <location>
        <begin position="127"/>
        <end position="409"/>
    </location>
</feature>
<keyword evidence="8" id="KW-1185">Reference proteome</keyword>
<evidence type="ECO:0000256" key="1">
    <source>
        <dbReference type="ARBA" id="ARBA00022723"/>
    </source>
</evidence>
<dbReference type="InterPro" id="IPR001932">
    <property type="entry name" value="PPM-type_phosphatase-like_dom"/>
</dbReference>
<keyword evidence="1" id="KW-0479">Metal-binding</keyword>
<protein>
    <submittedName>
        <fullName evidence="7">Phosphatase 2C 12</fullName>
    </submittedName>
</protein>
<feature type="region of interest" description="Disordered" evidence="5">
    <location>
        <begin position="438"/>
        <end position="466"/>
    </location>
</feature>
<dbReference type="CDD" id="cd00143">
    <property type="entry name" value="PP2Cc"/>
    <property type="match status" value="1"/>
</dbReference>
<dbReference type="OrthoDB" id="5451at2759"/>
<evidence type="ECO:0000256" key="5">
    <source>
        <dbReference type="SAM" id="MobiDB-lite"/>
    </source>
</evidence>
<dbReference type="InterPro" id="IPR015655">
    <property type="entry name" value="PP2C"/>
</dbReference>
<dbReference type="STRING" id="448386.A0A2V3ITN8"/>
<dbReference type="GO" id="GO:0046872">
    <property type="term" value="F:metal ion binding"/>
    <property type="evidence" value="ECO:0007669"/>
    <property type="project" value="UniProtKB-KW"/>
</dbReference>
<reference evidence="7 8" key="1">
    <citation type="journal article" date="2018" name="Mol. Biol. Evol.">
        <title>Analysis of the draft genome of the red seaweed Gracilariopsis chorda provides insights into genome size evolution in Rhodophyta.</title>
        <authorList>
            <person name="Lee J."/>
            <person name="Yang E.C."/>
            <person name="Graf L."/>
            <person name="Yang J.H."/>
            <person name="Qiu H."/>
            <person name="Zel Zion U."/>
            <person name="Chan C.X."/>
            <person name="Stephens T.G."/>
            <person name="Weber A.P.M."/>
            <person name="Boo G.H."/>
            <person name="Boo S.M."/>
            <person name="Kim K.M."/>
            <person name="Shin Y."/>
            <person name="Jung M."/>
            <person name="Lee S.J."/>
            <person name="Yim H.S."/>
            <person name="Lee J.H."/>
            <person name="Bhattacharya D."/>
            <person name="Yoon H.S."/>
        </authorList>
    </citation>
    <scope>NUCLEOTIDE SEQUENCE [LARGE SCALE GENOMIC DNA]</scope>
    <source>
        <strain evidence="7 8">SKKU-2015</strain>
        <tissue evidence="7">Whole body</tissue>
    </source>
</reference>
<keyword evidence="3 4" id="KW-0904">Protein phosphatase</keyword>
<evidence type="ECO:0000259" key="6">
    <source>
        <dbReference type="PROSITE" id="PS51746"/>
    </source>
</evidence>
<proteinExistence type="inferred from homology"/>